<reference evidence="4" key="1">
    <citation type="journal article" date="2016" name="Genome Biol. Evol.">
        <title>Comparative 'omics' of the Fusarium fujikuroi species complex highlights differences in genetic potential and metabolite synthesis.</title>
        <authorList>
            <person name="Niehaus E.-M."/>
            <person name="Muensterkoetter M."/>
            <person name="Proctor R.H."/>
            <person name="Brown D.W."/>
            <person name="Sharon A."/>
            <person name="Idan Y."/>
            <person name="Oren-Young L."/>
            <person name="Sieber C.M."/>
            <person name="Novak O."/>
            <person name="Pencik A."/>
            <person name="Tarkowska D."/>
            <person name="Hromadova K."/>
            <person name="Freeman S."/>
            <person name="Maymon M."/>
            <person name="Elazar M."/>
            <person name="Youssef S.A."/>
            <person name="El-Shabrawy E.S.M."/>
            <person name="Shalaby A.B.A."/>
            <person name="Houterman P."/>
            <person name="Brock N.L."/>
            <person name="Burkhardt I."/>
            <person name="Tsavkelova E.A."/>
            <person name="Dickschat J.S."/>
            <person name="Galuszka P."/>
            <person name="Gueldener U."/>
            <person name="Tudzynski B."/>
        </authorList>
    </citation>
    <scope>NUCLEOTIDE SEQUENCE [LARGE SCALE GENOMIC DNA]</scope>
    <source>
        <strain evidence="4">ET1</strain>
    </source>
</reference>
<proteinExistence type="predicted"/>
<name>A0A1L7WBD0_FUSPR</name>
<feature type="compositionally biased region" description="Acidic residues" evidence="1">
    <location>
        <begin position="204"/>
        <end position="215"/>
    </location>
</feature>
<keyword evidence="4" id="KW-1185">Reference proteome</keyword>
<evidence type="ECO:0000313" key="3">
    <source>
        <dbReference type="EMBL" id="CZR49922.1"/>
    </source>
</evidence>
<dbReference type="Pfam" id="PF02373">
    <property type="entry name" value="JmjC"/>
    <property type="match status" value="1"/>
</dbReference>
<evidence type="ECO:0000313" key="4">
    <source>
        <dbReference type="Proteomes" id="UP000183971"/>
    </source>
</evidence>
<protein>
    <recommendedName>
        <fullName evidence="2">JmjC domain-containing protein</fullName>
    </recommendedName>
</protein>
<comment type="caution">
    <text evidence="3">The sequence shown here is derived from an EMBL/GenBank/DDBJ whole genome shotgun (WGS) entry which is preliminary data.</text>
</comment>
<organism evidence="3 4">
    <name type="scientific">Fusarium proliferatum (strain ET1)</name>
    <name type="common">Orchid endophyte fungus</name>
    <dbReference type="NCBI Taxonomy" id="1227346"/>
    <lineage>
        <taxon>Eukaryota</taxon>
        <taxon>Fungi</taxon>
        <taxon>Dikarya</taxon>
        <taxon>Ascomycota</taxon>
        <taxon>Pezizomycotina</taxon>
        <taxon>Sordariomycetes</taxon>
        <taxon>Hypocreomycetidae</taxon>
        <taxon>Hypocreales</taxon>
        <taxon>Nectriaceae</taxon>
        <taxon>Fusarium</taxon>
        <taxon>Fusarium fujikuroi species complex</taxon>
    </lineage>
</organism>
<dbReference type="GeneID" id="42060982"/>
<dbReference type="AlphaFoldDB" id="A0A1L7WBD0"/>
<feature type="region of interest" description="Disordered" evidence="1">
    <location>
        <begin position="94"/>
        <end position="312"/>
    </location>
</feature>
<feature type="compositionally biased region" description="Polar residues" evidence="1">
    <location>
        <begin position="261"/>
        <end position="285"/>
    </location>
</feature>
<accession>A0A1L7WBD0</accession>
<dbReference type="SUPFAM" id="SSF51197">
    <property type="entry name" value="Clavaminate synthase-like"/>
    <property type="match status" value="1"/>
</dbReference>
<feature type="compositionally biased region" description="Polar residues" evidence="1">
    <location>
        <begin position="111"/>
        <end position="125"/>
    </location>
</feature>
<dbReference type="EMBL" id="FJOF01000021">
    <property type="protein sequence ID" value="CZR49922.1"/>
    <property type="molecule type" value="Genomic_DNA"/>
</dbReference>
<gene>
    <name evidence="3" type="ORF">FPRO_16127</name>
</gene>
<evidence type="ECO:0000259" key="2">
    <source>
        <dbReference type="Pfam" id="PF02373"/>
    </source>
</evidence>
<feature type="domain" description="JmjC" evidence="2">
    <location>
        <begin position="531"/>
        <end position="643"/>
    </location>
</feature>
<feature type="compositionally biased region" description="Polar residues" evidence="1">
    <location>
        <begin position="371"/>
        <end position="386"/>
    </location>
</feature>
<dbReference type="RefSeq" id="XP_031090416.1">
    <property type="nucleotide sequence ID" value="XM_031225238.1"/>
</dbReference>
<dbReference type="VEuPathDB" id="FungiDB:FPRO_16127"/>
<dbReference type="InterPro" id="IPR003347">
    <property type="entry name" value="JmjC_dom"/>
</dbReference>
<feature type="compositionally biased region" description="Basic and acidic residues" evidence="1">
    <location>
        <begin position="127"/>
        <end position="140"/>
    </location>
</feature>
<dbReference type="Gene3D" id="2.60.120.650">
    <property type="entry name" value="Cupin"/>
    <property type="match status" value="1"/>
</dbReference>
<feature type="compositionally biased region" description="Basic and acidic residues" evidence="1">
    <location>
        <begin position="150"/>
        <end position="162"/>
    </location>
</feature>
<sequence length="960" mass="106406">MSHPPRTNFLSNTMSTHNPLISELDSLVTKARDLSSSFSALHCMVRQQLEDPAAELLATVLGGMDGLGDQLQTLTLQAEDAHAQAQNLMLPSSEQPAQTFDDPQPLDSEDMITTGSDLASANSLPDSPKEGGNDINDRRAVTSSPTNRSARADLNTRREGRSFARSPSVGTESSAASIAIDTSPAGSVATHITWPESSGRSADGDEAMLDVDDTGDNVQKRQPDLGGLKRIADSGSGQDPATGDKPSSPDEPSPVTDDRTGQPTQSPEVSERASSCEPQRPTAQTEAELHDDRLASPPMNSDMRPNDSHADDLTQGMASAMYMLAVAAEQRHSPGSGDEQRTSDQQTESPSAGPPGERSDTASSPPAMRFNPSNETRSSLPPTTVLTPADMKRLVPKLAEMEREGEHQHFSVPRRNVDLAHMKEMVKTTDERWQTTSTQYVPGPKGMGYANIYVPDRRPPIHWEGFTTQCQRPTIPEIVAIFEKFASDPPREDIPYYIGNLDILPEERLDPGPEITGNPELMDLHVPYHHIGGHGSGNRIHREDFITFRSYNEVYFGTGYKLWLVIKEDHIANFNAFVKANWDCNECDLFVSHQCLLLAPSRLDEADIHYNVAAVGCGEAFYTLPGQPHAIINFGHCAAHSINYIPPGEEIDFSKITTCTDDGMYVVGKKYGQTTASVRELVQINKRKAHQQLSQVAPKKTRTYTAAHRGLIDIEQSLKDIRYRPIQIDREHPSAAELNVYKRVAAVRSTAAIQQFITLVKDWKNERVPVHIDKSQDKLNQSVYLVKFFEGKTNLSKFELRLTQSKLAREADMGKPAGGKQLRRGLLDELAAAHGMTKRQLKDHMEDGRQLNLICESHNGLLPFIFLDSKNPFGLKKKDWSDLYCEKFEKEATAFRSLLDDKYTRNLCEAGRIFEERVWKKILNGSVSDTGGFLWEETELDVDLQNIDELLKQVARSEGT</sequence>
<feature type="region of interest" description="Disordered" evidence="1">
    <location>
        <begin position="329"/>
        <end position="390"/>
    </location>
</feature>
<evidence type="ECO:0000256" key="1">
    <source>
        <dbReference type="SAM" id="MobiDB-lite"/>
    </source>
</evidence>
<dbReference type="Proteomes" id="UP000183971">
    <property type="component" value="Unassembled WGS sequence"/>
</dbReference>